<dbReference type="Proteomes" id="UP000501690">
    <property type="component" value="Linkage Group LG3"/>
</dbReference>
<organism evidence="2 3">
    <name type="scientific">Vigna unguiculata</name>
    <name type="common">Cowpea</name>
    <dbReference type="NCBI Taxonomy" id="3917"/>
    <lineage>
        <taxon>Eukaryota</taxon>
        <taxon>Viridiplantae</taxon>
        <taxon>Streptophyta</taxon>
        <taxon>Embryophyta</taxon>
        <taxon>Tracheophyta</taxon>
        <taxon>Spermatophyta</taxon>
        <taxon>Magnoliopsida</taxon>
        <taxon>eudicotyledons</taxon>
        <taxon>Gunneridae</taxon>
        <taxon>Pentapetalae</taxon>
        <taxon>rosids</taxon>
        <taxon>fabids</taxon>
        <taxon>Fabales</taxon>
        <taxon>Fabaceae</taxon>
        <taxon>Papilionoideae</taxon>
        <taxon>50 kb inversion clade</taxon>
        <taxon>NPAAA clade</taxon>
        <taxon>indigoferoid/millettioid clade</taxon>
        <taxon>Phaseoleae</taxon>
        <taxon>Vigna</taxon>
    </lineage>
</organism>
<name>A0A4D6LDF3_VIGUN</name>
<dbReference type="EMBL" id="CP039347">
    <property type="protein sequence ID" value="QCD86294.1"/>
    <property type="molecule type" value="Genomic_DNA"/>
</dbReference>
<gene>
    <name evidence="2" type="ORF">DEO72_LG3g815</name>
</gene>
<accession>A0A4D6LDF3</accession>
<evidence type="ECO:0000256" key="1">
    <source>
        <dbReference type="SAM" id="MobiDB-lite"/>
    </source>
</evidence>
<protein>
    <submittedName>
        <fullName evidence="2">Uncharacterized protein</fullName>
    </submittedName>
</protein>
<proteinExistence type="predicted"/>
<evidence type="ECO:0000313" key="3">
    <source>
        <dbReference type="Proteomes" id="UP000501690"/>
    </source>
</evidence>
<dbReference type="AlphaFoldDB" id="A0A4D6LDF3"/>
<keyword evidence="3" id="KW-1185">Reference proteome</keyword>
<feature type="region of interest" description="Disordered" evidence="1">
    <location>
        <begin position="40"/>
        <end position="68"/>
    </location>
</feature>
<sequence>MLALVVDTSAHPRDAHPRAMCYKCYDESISLTPELLSPQDSVRSSYTDGAPPWTPTNKGHGITSRPLKHDPKNLTYSNTSILSTFGIKESIKANHLLAQLLAQAAGSRSGDGSKKEAGVHAGSRLGETPLAWARCSLAQKRDWLAWARLSGLATVFLQHPSTNSPKTTHWYIHSSHIITSTTGPRNNSQITWKK</sequence>
<reference evidence="2 3" key="1">
    <citation type="submission" date="2019-04" db="EMBL/GenBank/DDBJ databases">
        <title>An improved genome assembly and genetic linkage map for asparagus bean, Vigna unguiculata ssp. sesquipedialis.</title>
        <authorList>
            <person name="Xia Q."/>
            <person name="Zhang R."/>
            <person name="Dong Y."/>
        </authorList>
    </citation>
    <scope>NUCLEOTIDE SEQUENCE [LARGE SCALE GENOMIC DNA]</scope>
    <source>
        <tissue evidence="2">Leaf</tissue>
    </source>
</reference>
<evidence type="ECO:0000313" key="2">
    <source>
        <dbReference type="EMBL" id="QCD86294.1"/>
    </source>
</evidence>